<dbReference type="Pfam" id="PF00198">
    <property type="entry name" value="2-oxoacid_dh"/>
    <property type="match status" value="1"/>
</dbReference>
<proteinExistence type="predicted"/>
<comment type="caution">
    <text evidence="2">The sequence shown here is derived from an EMBL/GenBank/DDBJ whole genome shotgun (WGS) entry which is preliminary data.</text>
</comment>
<dbReference type="Proteomes" id="UP000828390">
    <property type="component" value="Unassembled WGS sequence"/>
</dbReference>
<evidence type="ECO:0000259" key="1">
    <source>
        <dbReference type="Pfam" id="PF00198"/>
    </source>
</evidence>
<name>A0A9D4MHW3_DREPO</name>
<dbReference type="SUPFAM" id="SSF52777">
    <property type="entry name" value="CoA-dependent acyltransferases"/>
    <property type="match status" value="1"/>
</dbReference>
<protein>
    <recommendedName>
        <fullName evidence="1">2-oxoacid dehydrogenase acyltransferase catalytic domain-containing protein</fullName>
    </recommendedName>
</protein>
<dbReference type="GO" id="GO:0006086">
    <property type="term" value="P:pyruvate decarboxylation to acetyl-CoA"/>
    <property type="evidence" value="ECO:0007669"/>
    <property type="project" value="InterPro"/>
</dbReference>
<evidence type="ECO:0000313" key="2">
    <source>
        <dbReference type="EMBL" id="KAH3877640.1"/>
    </source>
</evidence>
<dbReference type="GO" id="GO:0005739">
    <property type="term" value="C:mitochondrion"/>
    <property type="evidence" value="ECO:0007669"/>
    <property type="project" value="TreeGrafter"/>
</dbReference>
<evidence type="ECO:0000313" key="3">
    <source>
        <dbReference type="Proteomes" id="UP000828390"/>
    </source>
</evidence>
<dbReference type="InterPro" id="IPR045257">
    <property type="entry name" value="E2/Pdx1"/>
</dbReference>
<accession>A0A9D4MHW3</accession>
<dbReference type="PANTHER" id="PTHR23151">
    <property type="entry name" value="DIHYDROLIPOAMIDE ACETYL/SUCCINYL-TRANSFERASE-RELATED"/>
    <property type="match status" value="1"/>
</dbReference>
<organism evidence="2 3">
    <name type="scientific">Dreissena polymorpha</name>
    <name type="common">Zebra mussel</name>
    <name type="synonym">Mytilus polymorpha</name>
    <dbReference type="NCBI Taxonomy" id="45954"/>
    <lineage>
        <taxon>Eukaryota</taxon>
        <taxon>Metazoa</taxon>
        <taxon>Spiralia</taxon>
        <taxon>Lophotrochozoa</taxon>
        <taxon>Mollusca</taxon>
        <taxon>Bivalvia</taxon>
        <taxon>Autobranchia</taxon>
        <taxon>Heteroconchia</taxon>
        <taxon>Euheterodonta</taxon>
        <taxon>Imparidentia</taxon>
        <taxon>Neoheterodontei</taxon>
        <taxon>Myida</taxon>
        <taxon>Dreissenoidea</taxon>
        <taxon>Dreissenidae</taxon>
        <taxon>Dreissena</taxon>
    </lineage>
</organism>
<dbReference type="PANTHER" id="PTHR23151:SF90">
    <property type="entry name" value="DIHYDROLIPOYLLYSINE-RESIDUE ACETYLTRANSFERASE COMPONENT OF PYRUVATE DEHYDROGENASE COMPLEX, MITOCHONDRIAL-RELATED"/>
    <property type="match status" value="1"/>
</dbReference>
<dbReference type="AlphaFoldDB" id="A0A9D4MHW3"/>
<reference evidence="2" key="2">
    <citation type="submission" date="2020-11" db="EMBL/GenBank/DDBJ databases">
        <authorList>
            <person name="McCartney M.A."/>
            <person name="Auch B."/>
            <person name="Kono T."/>
            <person name="Mallez S."/>
            <person name="Becker A."/>
            <person name="Gohl D.M."/>
            <person name="Silverstein K.A.T."/>
            <person name="Koren S."/>
            <person name="Bechman K.B."/>
            <person name="Herman A."/>
            <person name="Abrahante J.E."/>
            <person name="Garbe J."/>
        </authorList>
    </citation>
    <scope>NUCLEOTIDE SEQUENCE</scope>
    <source>
        <strain evidence="2">Duluth1</strain>
        <tissue evidence="2">Whole animal</tissue>
    </source>
</reference>
<sequence>MFGIGEFSAVINPPQTAILAIGSSRLVLGENGKPESRMSVTLSYDARVIDDSDASKFLEVFRDTMENPQLLVSGLPGSRRESVF</sequence>
<dbReference type="GO" id="GO:0045254">
    <property type="term" value="C:pyruvate dehydrogenase complex"/>
    <property type="evidence" value="ECO:0007669"/>
    <property type="project" value="InterPro"/>
</dbReference>
<dbReference type="Gene3D" id="3.30.559.10">
    <property type="entry name" value="Chloramphenicol acetyltransferase-like domain"/>
    <property type="match status" value="1"/>
</dbReference>
<dbReference type="InterPro" id="IPR023213">
    <property type="entry name" value="CAT-like_dom_sf"/>
</dbReference>
<dbReference type="GO" id="GO:0016746">
    <property type="term" value="F:acyltransferase activity"/>
    <property type="evidence" value="ECO:0007669"/>
    <property type="project" value="InterPro"/>
</dbReference>
<gene>
    <name evidence="2" type="ORF">DPMN_001515</name>
</gene>
<keyword evidence="3" id="KW-1185">Reference proteome</keyword>
<dbReference type="EMBL" id="JAIWYP010000001">
    <property type="protein sequence ID" value="KAH3877640.1"/>
    <property type="molecule type" value="Genomic_DNA"/>
</dbReference>
<feature type="domain" description="2-oxoacid dehydrogenase acyltransferase catalytic" evidence="1">
    <location>
        <begin position="1"/>
        <end position="71"/>
    </location>
</feature>
<dbReference type="InterPro" id="IPR001078">
    <property type="entry name" value="2-oxoacid_DH_actylTfrase"/>
</dbReference>
<reference evidence="2" key="1">
    <citation type="journal article" date="2019" name="bioRxiv">
        <title>The Genome of the Zebra Mussel, Dreissena polymorpha: A Resource for Invasive Species Research.</title>
        <authorList>
            <person name="McCartney M.A."/>
            <person name="Auch B."/>
            <person name="Kono T."/>
            <person name="Mallez S."/>
            <person name="Zhang Y."/>
            <person name="Obille A."/>
            <person name="Becker A."/>
            <person name="Abrahante J.E."/>
            <person name="Garbe J."/>
            <person name="Badalamenti J.P."/>
            <person name="Herman A."/>
            <person name="Mangelson H."/>
            <person name="Liachko I."/>
            <person name="Sullivan S."/>
            <person name="Sone E.D."/>
            <person name="Koren S."/>
            <person name="Silverstein K.A.T."/>
            <person name="Beckman K.B."/>
            <person name="Gohl D.M."/>
        </authorList>
    </citation>
    <scope>NUCLEOTIDE SEQUENCE</scope>
    <source>
        <strain evidence="2">Duluth1</strain>
        <tissue evidence="2">Whole animal</tissue>
    </source>
</reference>